<organism evidence="1">
    <name type="scientific">bioreactor metagenome</name>
    <dbReference type="NCBI Taxonomy" id="1076179"/>
    <lineage>
        <taxon>unclassified sequences</taxon>
        <taxon>metagenomes</taxon>
        <taxon>ecological metagenomes</taxon>
    </lineage>
</organism>
<gene>
    <name evidence="1" type="ORF">SDC9_165711</name>
</gene>
<dbReference type="EMBL" id="VSSQ01065665">
    <property type="protein sequence ID" value="MPN18351.1"/>
    <property type="molecule type" value="Genomic_DNA"/>
</dbReference>
<dbReference type="AlphaFoldDB" id="A0A645FV09"/>
<comment type="caution">
    <text evidence="1">The sequence shown here is derived from an EMBL/GenBank/DDBJ whole genome shotgun (WGS) entry which is preliminary data.</text>
</comment>
<proteinExistence type="predicted"/>
<evidence type="ECO:0000313" key="1">
    <source>
        <dbReference type="EMBL" id="MPN18351.1"/>
    </source>
</evidence>
<accession>A0A645FV09</accession>
<name>A0A645FV09_9ZZZZ</name>
<protein>
    <submittedName>
        <fullName evidence="1">Uncharacterized protein</fullName>
    </submittedName>
</protein>
<reference evidence="1" key="1">
    <citation type="submission" date="2019-08" db="EMBL/GenBank/DDBJ databases">
        <authorList>
            <person name="Kucharzyk K."/>
            <person name="Murdoch R.W."/>
            <person name="Higgins S."/>
            <person name="Loffler F."/>
        </authorList>
    </citation>
    <scope>NUCLEOTIDE SEQUENCE</scope>
</reference>
<dbReference type="PROSITE" id="PS51257">
    <property type="entry name" value="PROKAR_LIPOPROTEIN"/>
    <property type="match status" value="1"/>
</dbReference>
<sequence length="182" mass="20716">MHLETLRELDMAPSFSPDKFEVKSQAYGNTGGGCVVGTVQFHLPELDKSVWVNCNDECVTVTSADYIWNDDHSESWERYDDVQLYQAGFDDVLPDDVEPWLPMIKKALEYTIDQETRYFQGRAFSLPAAWLPESIRENADPEYLAWLQAEGKEAQVVCGGRIEMEKDYPQNGQSTFDMTAPS</sequence>